<dbReference type="Proteomes" id="UP000091857">
    <property type="component" value="Chromosome 18"/>
</dbReference>
<dbReference type="EMBL" id="CM004404">
    <property type="protein sequence ID" value="KAG8633427.1"/>
    <property type="molecule type" value="Genomic_DNA"/>
</dbReference>
<comment type="caution">
    <text evidence="1">The sequence shown here is derived from an EMBL/GenBank/DDBJ whole genome shotgun (WGS) entry which is preliminary data.</text>
</comment>
<keyword evidence="2" id="KW-1185">Reference proteome</keyword>
<evidence type="ECO:0000313" key="1">
    <source>
        <dbReference type="EMBL" id="KAG8633427.1"/>
    </source>
</evidence>
<accession>A0ACB7FZP1</accession>
<sequence length="98" mass="11050">MEFSKPHLLVAFIFLFFFFVTSTRVHRSDPSPGLSPDPRFHVNIIDGEKPPSVSNPGKSPEKPKNSSFSTIYGSLWEIKRRVPDGPNPQQPPEAPSRF</sequence>
<gene>
    <name evidence="1" type="ORF">MANES_18G104166v8</name>
</gene>
<name>A0ACB7FZP1_MANES</name>
<proteinExistence type="predicted"/>
<organism evidence="1 2">
    <name type="scientific">Manihot esculenta</name>
    <name type="common">Cassava</name>
    <name type="synonym">Jatropha manihot</name>
    <dbReference type="NCBI Taxonomy" id="3983"/>
    <lineage>
        <taxon>Eukaryota</taxon>
        <taxon>Viridiplantae</taxon>
        <taxon>Streptophyta</taxon>
        <taxon>Embryophyta</taxon>
        <taxon>Tracheophyta</taxon>
        <taxon>Spermatophyta</taxon>
        <taxon>Magnoliopsida</taxon>
        <taxon>eudicotyledons</taxon>
        <taxon>Gunneridae</taxon>
        <taxon>Pentapetalae</taxon>
        <taxon>rosids</taxon>
        <taxon>fabids</taxon>
        <taxon>Malpighiales</taxon>
        <taxon>Euphorbiaceae</taxon>
        <taxon>Crotonoideae</taxon>
        <taxon>Manihoteae</taxon>
        <taxon>Manihot</taxon>
    </lineage>
</organism>
<protein>
    <submittedName>
        <fullName evidence="1">Uncharacterized protein</fullName>
    </submittedName>
</protein>
<evidence type="ECO:0000313" key="2">
    <source>
        <dbReference type="Proteomes" id="UP000091857"/>
    </source>
</evidence>
<reference evidence="2" key="1">
    <citation type="journal article" date="2016" name="Nat. Biotechnol.">
        <title>Sequencing wild and cultivated cassava and related species reveals extensive interspecific hybridization and genetic diversity.</title>
        <authorList>
            <person name="Bredeson J.V."/>
            <person name="Lyons J.B."/>
            <person name="Prochnik S.E."/>
            <person name="Wu G.A."/>
            <person name="Ha C.M."/>
            <person name="Edsinger-Gonzales E."/>
            <person name="Grimwood J."/>
            <person name="Schmutz J."/>
            <person name="Rabbi I.Y."/>
            <person name="Egesi C."/>
            <person name="Nauluvula P."/>
            <person name="Lebot V."/>
            <person name="Ndunguru J."/>
            <person name="Mkamilo G."/>
            <person name="Bart R.S."/>
            <person name="Setter T.L."/>
            <person name="Gleadow R.M."/>
            <person name="Kulakow P."/>
            <person name="Ferguson M.E."/>
            <person name="Rounsley S."/>
            <person name="Rokhsar D.S."/>
        </authorList>
    </citation>
    <scope>NUCLEOTIDE SEQUENCE [LARGE SCALE GENOMIC DNA]</scope>
    <source>
        <strain evidence="2">cv. AM560-2</strain>
    </source>
</reference>